<dbReference type="RefSeq" id="WP_144759743.1">
    <property type="nucleotide sequence ID" value="NZ_VMNW02000149.1"/>
</dbReference>
<name>A0A5N0UJA6_9PSEU</name>
<dbReference type="OrthoDB" id="4535590at2"/>
<protein>
    <submittedName>
        <fullName evidence="1">Uncharacterized protein</fullName>
    </submittedName>
</protein>
<dbReference type="Proteomes" id="UP000319769">
    <property type="component" value="Unassembled WGS sequence"/>
</dbReference>
<accession>A0A5N0UJA6</accession>
<evidence type="ECO:0000313" key="2">
    <source>
        <dbReference type="Proteomes" id="UP000319769"/>
    </source>
</evidence>
<proteinExistence type="predicted"/>
<dbReference type="EMBL" id="VMNW02000149">
    <property type="protein sequence ID" value="KAA9149203.1"/>
    <property type="molecule type" value="Genomic_DNA"/>
</dbReference>
<organism evidence="1 2">
    <name type="scientific">Amycolatopsis acidicola</name>
    <dbReference type="NCBI Taxonomy" id="2596893"/>
    <lineage>
        <taxon>Bacteria</taxon>
        <taxon>Bacillati</taxon>
        <taxon>Actinomycetota</taxon>
        <taxon>Actinomycetes</taxon>
        <taxon>Pseudonocardiales</taxon>
        <taxon>Pseudonocardiaceae</taxon>
        <taxon>Amycolatopsis</taxon>
    </lineage>
</organism>
<comment type="caution">
    <text evidence="1">The sequence shown here is derived from an EMBL/GenBank/DDBJ whole genome shotgun (WGS) entry which is preliminary data.</text>
</comment>
<reference evidence="1" key="1">
    <citation type="submission" date="2019-09" db="EMBL/GenBank/DDBJ databases">
        <authorList>
            <person name="Teo W.F.A."/>
            <person name="Duangmal K."/>
        </authorList>
    </citation>
    <scope>NUCLEOTIDE SEQUENCE [LARGE SCALE GENOMIC DNA]</scope>
    <source>
        <strain evidence="1">K81G1</strain>
    </source>
</reference>
<evidence type="ECO:0000313" key="1">
    <source>
        <dbReference type="EMBL" id="KAA9149203.1"/>
    </source>
</evidence>
<keyword evidence="2" id="KW-1185">Reference proteome</keyword>
<sequence>MPATTRRRKVFLIALSVFAGVLLAAGGVVWQTWPDKDDSAMRIVVPDTRYTPLADPAPASGV</sequence>
<gene>
    <name evidence="1" type="ORF">FPZ12_043825</name>
</gene>
<dbReference type="AlphaFoldDB" id="A0A5N0UJA6"/>